<organism evidence="2">
    <name type="scientific">candidate division WOR-3 bacterium</name>
    <dbReference type="NCBI Taxonomy" id="2052148"/>
    <lineage>
        <taxon>Bacteria</taxon>
        <taxon>Bacteria division WOR-3</taxon>
    </lineage>
</organism>
<dbReference type="InterPro" id="IPR001279">
    <property type="entry name" value="Metallo-B-lactamas"/>
</dbReference>
<dbReference type="Gene3D" id="3.60.15.10">
    <property type="entry name" value="Ribonuclease Z/Hydroxyacylglutathione hydrolase-like"/>
    <property type="match status" value="1"/>
</dbReference>
<feature type="domain" description="Metallo-beta-lactamase" evidence="1">
    <location>
        <begin position="42"/>
        <end position="223"/>
    </location>
</feature>
<gene>
    <name evidence="2" type="ORF">ENP94_01485</name>
</gene>
<protein>
    <submittedName>
        <fullName evidence="2">MBL fold metallo-hydrolase</fullName>
    </submittedName>
</protein>
<dbReference type="Pfam" id="PF12706">
    <property type="entry name" value="Lactamase_B_2"/>
    <property type="match status" value="1"/>
</dbReference>
<dbReference type="AlphaFoldDB" id="A0A7C1SQD0"/>
<dbReference type="InterPro" id="IPR036866">
    <property type="entry name" value="RibonucZ/Hydroxyglut_hydro"/>
</dbReference>
<dbReference type="CDD" id="cd07741">
    <property type="entry name" value="metallo-hydrolase-like_MBL-fold"/>
    <property type="match status" value="1"/>
</dbReference>
<dbReference type="PANTHER" id="PTHR42663">
    <property type="entry name" value="HYDROLASE C777.06C-RELATED-RELATED"/>
    <property type="match status" value="1"/>
</dbReference>
<dbReference type="PANTHER" id="PTHR42663:SF6">
    <property type="entry name" value="HYDROLASE C777.06C-RELATED"/>
    <property type="match status" value="1"/>
</dbReference>
<proteinExistence type="predicted"/>
<keyword evidence="2" id="KW-0378">Hydrolase</keyword>
<dbReference type="EMBL" id="DSLG01000002">
    <property type="protein sequence ID" value="HEA86669.1"/>
    <property type="molecule type" value="Genomic_DNA"/>
</dbReference>
<accession>A0A7C1SQD0</accession>
<comment type="caution">
    <text evidence="2">The sequence shown here is derived from an EMBL/GenBank/DDBJ whole genome shotgun (WGS) entry which is preliminary data.</text>
</comment>
<reference evidence="2" key="1">
    <citation type="journal article" date="2020" name="mSystems">
        <title>Genome- and Community-Level Interaction Insights into Carbon Utilization and Element Cycling Functions of Hydrothermarchaeota in Hydrothermal Sediment.</title>
        <authorList>
            <person name="Zhou Z."/>
            <person name="Liu Y."/>
            <person name="Xu W."/>
            <person name="Pan J."/>
            <person name="Luo Z.H."/>
            <person name="Li M."/>
        </authorList>
    </citation>
    <scope>NUCLEOTIDE SEQUENCE [LARGE SCALE GENOMIC DNA]</scope>
    <source>
        <strain evidence="2">SpSt-265</strain>
    </source>
</reference>
<sequence length="274" mass="30708">MLQEKKDSDKLIFLGSGGARIVIARQVRASGGMWFSLNGLQFHVDPGPGALVRALSSRHNLDPTKLSALLLSHRHLDHSADINVMIEAMTMGGTERRGRLYAPADALEGDDPVVFRYLRNFLEEIVVLREKGIYNLGPINFTCPVRHRHRGEVYGFKFESPGLVISYIADTAYFPELADYYQADIIIFNVVRYKPSDLDHLHFPEVEQLIKVMKPKLAIMTHFGMTMIKAKPWLLARELCQKTGCEVVAASDGMAISLEQYKDETGEKTGQTAS</sequence>
<name>A0A7C1SQD0_UNCW3</name>
<dbReference type="SUPFAM" id="SSF56281">
    <property type="entry name" value="Metallo-hydrolase/oxidoreductase"/>
    <property type="match status" value="1"/>
</dbReference>
<evidence type="ECO:0000259" key="1">
    <source>
        <dbReference type="Pfam" id="PF12706"/>
    </source>
</evidence>
<dbReference type="GO" id="GO:0016787">
    <property type="term" value="F:hydrolase activity"/>
    <property type="evidence" value="ECO:0007669"/>
    <property type="project" value="UniProtKB-KW"/>
</dbReference>
<evidence type="ECO:0000313" key="2">
    <source>
        <dbReference type="EMBL" id="HEA86669.1"/>
    </source>
</evidence>